<dbReference type="EMBL" id="MU001634">
    <property type="protein sequence ID" value="KAF2484587.1"/>
    <property type="molecule type" value="Genomic_DNA"/>
</dbReference>
<evidence type="ECO:0000313" key="1">
    <source>
        <dbReference type="EMBL" id="KAF2484587.1"/>
    </source>
</evidence>
<dbReference type="PANTHER" id="PTHR28037:SF1">
    <property type="entry name" value="ALCOHOL O-ACETYLTRANSFERASE 1-RELATED"/>
    <property type="match status" value="1"/>
</dbReference>
<dbReference type="OrthoDB" id="2150604at2759"/>
<gene>
    <name evidence="1" type="ORF">BDY17DRAFT_264690</name>
</gene>
<dbReference type="Gene3D" id="3.30.559.10">
    <property type="entry name" value="Chloramphenicol acetyltransferase-like domain"/>
    <property type="match status" value="1"/>
</dbReference>
<keyword evidence="2" id="KW-1185">Reference proteome</keyword>
<organism evidence="1 2">
    <name type="scientific">Neohortaea acidophila</name>
    <dbReference type="NCBI Taxonomy" id="245834"/>
    <lineage>
        <taxon>Eukaryota</taxon>
        <taxon>Fungi</taxon>
        <taxon>Dikarya</taxon>
        <taxon>Ascomycota</taxon>
        <taxon>Pezizomycotina</taxon>
        <taxon>Dothideomycetes</taxon>
        <taxon>Dothideomycetidae</taxon>
        <taxon>Mycosphaerellales</taxon>
        <taxon>Teratosphaeriaceae</taxon>
        <taxon>Neohortaea</taxon>
    </lineage>
</organism>
<dbReference type="RefSeq" id="XP_033591156.1">
    <property type="nucleotide sequence ID" value="XM_033731885.1"/>
</dbReference>
<proteinExistence type="predicted"/>
<keyword evidence="1" id="KW-0808">Transferase</keyword>
<protein>
    <submittedName>
        <fullName evidence="1">Alcohol acetyltransferase</fullName>
    </submittedName>
</protein>
<evidence type="ECO:0000313" key="2">
    <source>
        <dbReference type="Proteomes" id="UP000799767"/>
    </source>
</evidence>
<dbReference type="Pfam" id="PF07247">
    <property type="entry name" value="AATase"/>
    <property type="match status" value="1"/>
</dbReference>
<dbReference type="PANTHER" id="PTHR28037">
    <property type="entry name" value="ALCOHOL O-ACETYLTRANSFERASE 1-RELATED"/>
    <property type="match status" value="1"/>
</dbReference>
<dbReference type="InterPro" id="IPR010828">
    <property type="entry name" value="Atf2/Sli1-like"/>
</dbReference>
<name>A0A6A6PZI9_9PEZI</name>
<sequence>MSEVDILRPAGYNERRCICRDVLGLYGYIVTCATYTGPASPSKARIYGVLKECIKRHPVLSTVIRDSATEKPQLGRAIRMNLEKHLNFIDLPDQPTDASQRLKECLERIHNEPLAEYEQVPQWRVWIVSSNTSRSKQARNEFQVAFACSHALLDGGSGYAFHRTFLQALCNANALEADEDSTFTVPANTDVLPALDRAAVLPISWSFLLAPLLGEYLPSFLASALGVKDAAGKDAWRGALKRPDLPAPKKLLSTAVHVLSVPGTTVQRVLKTCREHKARITGLLNYVVAHALAQTLAKHGEHHNTFVVQTAMDLKKLIPGADGQMANYVSAMEERLSVPSTTDNAELDWEAVRKSTDLLAQKSSTLADQPIALLKYLSNIRAWVLKKAQQPAEAAFEMSNLGVFDGGAPMTSVWTVTDMVFSQSADATSGAPVNVNVASVKDGALNITVTWWPGMLGVDDEQGFVAEVCASIEDQLERIE</sequence>
<dbReference type="InterPro" id="IPR023213">
    <property type="entry name" value="CAT-like_dom_sf"/>
</dbReference>
<dbReference type="AlphaFoldDB" id="A0A6A6PZI9"/>
<reference evidence="1" key="1">
    <citation type="journal article" date="2020" name="Stud. Mycol.">
        <title>101 Dothideomycetes genomes: a test case for predicting lifestyles and emergence of pathogens.</title>
        <authorList>
            <person name="Haridas S."/>
            <person name="Albert R."/>
            <person name="Binder M."/>
            <person name="Bloem J."/>
            <person name="Labutti K."/>
            <person name="Salamov A."/>
            <person name="Andreopoulos B."/>
            <person name="Baker S."/>
            <person name="Barry K."/>
            <person name="Bills G."/>
            <person name="Bluhm B."/>
            <person name="Cannon C."/>
            <person name="Castanera R."/>
            <person name="Culley D."/>
            <person name="Daum C."/>
            <person name="Ezra D."/>
            <person name="Gonzalez J."/>
            <person name="Henrissat B."/>
            <person name="Kuo A."/>
            <person name="Liang C."/>
            <person name="Lipzen A."/>
            <person name="Lutzoni F."/>
            <person name="Magnuson J."/>
            <person name="Mondo S."/>
            <person name="Nolan M."/>
            <person name="Ohm R."/>
            <person name="Pangilinan J."/>
            <person name="Park H.-J."/>
            <person name="Ramirez L."/>
            <person name="Alfaro M."/>
            <person name="Sun H."/>
            <person name="Tritt A."/>
            <person name="Yoshinaga Y."/>
            <person name="Zwiers L.-H."/>
            <person name="Turgeon B."/>
            <person name="Goodwin S."/>
            <person name="Spatafora J."/>
            <person name="Crous P."/>
            <person name="Grigoriev I."/>
        </authorList>
    </citation>
    <scope>NUCLEOTIDE SEQUENCE</scope>
    <source>
        <strain evidence="1">CBS 113389</strain>
    </source>
</reference>
<accession>A0A6A6PZI9</accession>
<dbReference type="SUPFAM" id="SSF52777">
    <property type="entry name" value="CoA-dependent acyltransferases"/>
    <property type="match status" value="2"/>
</dbReference>
<dbReference type="Proteomes" id="UP000799767">
    <property type="component" value="Unassembled WGS sequence"/>
</dbReference>
<dbReference type="GO" id="GO:0008080">
    <property type="term" value="F:N-acetyltransferase activity"/>
    <property type="evidence" value="ECO:0007669"/>
    <property type="project" value="TreeGrafter"/>
</dbReference>
<dbReference type="GeneID" id="54472887"/>
<dbReference type="InterPro" id="IPR052058">
    <property type="entry name" value="Alcohol_O-acetyltransferase"/>
</dbReference>